<feature type="transmembrane region" description="Helical" evidence="9">
    <location>
        <begin position="78"/>
        <end position="101"/>
    </location>
</feature>
<dbReference type="Gene3D" id="1.20.120.80">
    <property type="entry name" value="Cytochrome c oxidase, subunit III, four-helix bundle"/>
    <property type="match status" value="1"/>
</dbReference>
<keyword evidence="8 11" id="KW-0496">Mitochondrion</keyword>
<proteinExistence type="inferred from homology"/>
<dbReference type="PROSITE" id="PS50253">
    <property type="entry name" value="COX3"/>
    <property type="match status" value="1"/>
</dbReference>
<dbReference type="Pfam" id="PF00510">
    <property type="entry name" value="COX3"/>
    <property type="match status" value="1"/>
</dbReference>
<dbReference type="InterPro" id="IPR000298">
    <property type="entry name" value="Cyt_c_oxidase-like_su3"/>
</dbReference>
<sequence length="260" mass="31443">MKKNHPFHMTNYSPWPFMLMLNLFFLSISFINLFYYKFYKSLMMNLFLLMLVMYQWWRDVIRESTFLGNHSSFIVKNLKWSMMMFIISELFFFFGIFWSFFHSSLSPTVEIGLNWPPLNICILNPLQIPLLNTLILLMSGMTITWSHYSLHLNLFKYSFLSLSITIILGIMFSILQMYEYMSLKFSISDSIYGSLFFFMTGFHGFHVLIGTLFLIICLIRLFFNHFSKTHMFGIESASWYWHFIDMVWLFLYIFLYWWGK</sequence>
<dbReference type="AlphaFoldDB" id="A0AAU7LKQ4"/>
<accession>A0AAU7LKQ4</accession>
<evidence type="ECO:0000256" key="3">
    <source>
        <dbReference type="ARBA" id="ARBA00015944"/>
    </source>
</evidence>
<dbReference type="GO" id="GO:0005739">
    <property type="term" value="C:mitochondrion"/>
    <property type="evidence" value="ECO:0007669"/>
    <property type="project" value="TreeGrafter"/>
</dbReference>
<dbReference type="InterPro" id="IPR033945">
    <property type="entry name" value="Cyt_c_oxase_su3_dom"/>
</dbReference>
<dbReference type="InterPro" id="IPR035973">
    <property type="entry name" value="Cyt_c_oxidase_su3-like_sf"/>
</dbReference>
<keyword evidence="4 8" id="KW-0812">Transmembrane</keyword>
<comment type="similarity">
    <text evidence="2 8">Belongs to the cytochrome c oxidase subunit 3 family.</text>
</comment>
<gene>
    <name evidence="11" type="primary">COX3</name>
</gene>
<evidence type="ECO:0000256" key="8">
    <source>
        <dbReference type="RuleBase" id="RU003375"/>
    </source>
</evidence>
<feature type="transmembrane region" description="Helical" evidence="9">
    <location>
        <begin position="239"/>
        <end position="258"/>
    </location>
</feature>
<evidence type="ECO:0000259" key="10">
    <source>
        <dbReference type="PROSITE" id="PS50253"/>
    </source>
</evidence>
<evidence type="ECO:0000256" key="5">
    <source>
        <dbReference type="ARBA" id="ARBA00022967"/>
    </source>
</evidence>
<dbReference type="EMBL" id="OR625196">
    <property type="protein sequence ID" value="XBP62997.1"/>
    <property type="molecule type" value="Genomic_DNA"/>
</dbReference>
<feature type="transmembrane region" description="Helical" evidence="9">
    <location>
        <begin position="12"/>
        <end position="35"/>
    </location>
</feature>
<feature type="transmembrane region" description="Helical" evidence="9">
    <location>
        <begin position="157"/>
        <end position="175"/>
    </location>
</feature>
<comment type="subcellular location">
    <subcellularLocation>
        <location evidence="1">Membrane</location>
        <topology evidence="1">Multi-pass membrane protein</topology>
    </subcellularLocation>
</comment>
<dbReference type="InterPro" id="IPR013833">
    <property type="entry name" value="Cyt_c_oxidase_su3_a-hlx"/>
</dbReference>
<comment type="function">
    <text evidence="8">Component of the cytochrome c oxidase, the last enzyme in the mitochondrial electron transport chain which drives oxidative phosphorylation. The respiratory chain contains 3 multisubunit complexes succinate dehydrogenase (complex II, CII), ubiquinol-cytochrome c oxidoreductase (cytochrome b-c1 complex, complex III, CIII) and cytochrome c oxidase (complex IV, CIV), that cooperate to transfer electrons derived from NADH and succinate to molecular oxygen, creating an electrochemical gradient over the inner membrane that drives transmembrane transport and the ATP synthase. Cytochrome c oxidase is the component of the respiratory chain that catalyzes the reduction of oxygen to water. Electrons originating from reduced cytochrome c in the intermembrane space (IMS) are transferred via the dinuclear copper A center (CU(A)) of subunit 2 and heme A of subunit 1 to the active site in subunit 1, a binuclear center (BNC) formed by heme A3 and copper B (CU(B)). The BNC reduces molecular oxygen to 2 water molecules using 4 electrons from cytochrome c in the IMS and 4 protons from the mitochondrial matrix.</text>
</comment>
<dbReference type="InterPro" id="IPR024791">
    <property type="entry name" value="Cyt_c/ubiquinol_Oxase_su3"/>
</dbReference>
<dbReference type="SUPFAM" id="SSF81452">
    <property type="entry name" value="Cytochrome c oxidase subunit III-like"/>
    <property type="match status" value="1"/>
</dbReference>
<keyword evidence="5" id="KW-1278">Translocase</keyword>
<protein>
    <recommendedName>
        <fullName evidence="3 8">Cytochrome c oxidase subunit 3</fullName>
    </recommendedName>
</protein>
<reference evidence="11" key="1">
    <citation type="submission" date="2023-10" db="EMBL/GenBank/DDBJ databases">
        <title>New taxonomic insights for Brazilian Syrbatus Reitter (Coleoptera: Staphylinidae: Pselaphinae), including three new species and their mitochondrial genomes.</title>
        <authorList>
            <person name="Asenjo A."/>
            <person name="Valois M."/>
            <person name="Zampaulo R."/>
            <person name="Molina M."/>
            <person name="Oliveira R.R.M."/>
            <person name="Oliveira G."/>
            <person name="Vasconcelos S."/>
        </authorList>
    </citation>
    <scope>NUCLEOTIDE SEQUENCE</scope>
</reference>
<evidence type="ECO:0000256" key="2">
    <source>
        <dbReference type="ARBA" id="ARBA00010581"/>
    </source>
</evidence>
<name>A0AAU7LKQ4_9COLE</name>
<dbReference type="PANTHER" id="PTHR11403:SF7">
    <property type="entry name" value="CYTOCHROME C OXIDASE SUBUNIT 3"/>
    <property type="match status" value="1"/>
</dbReference>
<dbReference type="Gene3D" id="1.10.287.70">
    <property type="match status" value="1"/>
</dbReference>
<evidence type="ECO:0000256" key="1">
    <source>
        <dbReference type="ARBA" id="ARBA00004141"/>
    </source>
</evidence>
<evidence type="ECO:0000256" key="4">
    <source>
        <dbReference type="ARBA" id="ARBA00022692"/>
    </source>
</evidence>
<dbReference type="GO" id="GO:0004129">
    <property type="term" value="F:cytochrome-c oxidase activity"/>
    <property type="evidence" value="ECO:0007669"/>
    <property type="project" value="InterPro"/>
</dbReference>
<feature type="transmembrane region" description="Helical" evidence="9">
    <location>
        <begin position="126"/>
        <end position="145"/>
    </location>
</feature>
<dbReference type="CDD" id="cd01665">
    <property type="entry name" value="Cyt_c_Oxidase_III"/>
    <property type="match status" value="1"/>
</dbReference>
<evidence type="ECO:0000256" key="7">
    <source>
        <dbReference type="ARBA" id="ARBA00023136"/>
    </source>
</evidence>
<evidence type="ECO:0000313" key="11">
    <source>
        <dbReference type="EMBL" id="XBP62997.1"/>
    </source>
</evidence>
<organism evidence="11">
    <name type="scientific">Syrbatus sp. 2 RRMO-2024a</name>
    <dbReference type="NCBI Taxonomy" id="3154168"/>
    <lineage>
        <taxon>Eukaryota</taxon>
        <taxon>Metazoa</taxon>
        <taxon>Ecdysozoa</taxon>
        <taxon>Arthropoda</taxon>
        <taxon>Hexapoda</taxon>
        <taxon>Insecta</taxon>
        <taxon>Pterygota</taxon>
        <taxon>Neoptera</taxon>
        <taxon>Endopterygota</taxon>
        <taxon>Coleoptera</taxon>
        <taxon>Polyphaga</taxon>
        <taxon>Staphyliniformia</taxon>
        <taxon>Staphylinidae</taxon>
        <taxon>Omaliinae group</taxon>
        <taxon>Pselaphinae</taxon>
        <taxon>Syrbatus</taxon>
    </lineage>
</organism>
<feature type="transmembrane region" description="Helical" evidence="9">
    <location>
        <begin position="195"/>
        <end position="219"/>
    </location>
</feature>
<keyword evidence="7 9" id="KW-0472">Membrane</keyword>
<feature type="domain" description="Heme-copper oxidase subunit III family profile" evidence="10">
    <location>
        <begin position="3"/>
        <end position="260"/>
    </location>
</feature>
<geneLocation type="mitochondrion" evidence="11"/>
<evidence type="ECO:0000256" key="9">
    <source>
        <dbReference type="SAM" id="Phobius"/>
    </source>
</evidence>
<dbReference type="PANTHER" id="PTHR11403">
    <property type="entry name" value="CYTOCHROME C OXIDASE SUBUNIT III"/>
    <property type="match status" value="1"/>
</dbReference>
<keyword evidence="6 9" id="KW-1133">Transmembrane helix</keyword>
<evidence type="ECO:0000256" key="6">
    <source>
        <dbReference type="ARBA" id="ARBA00022989"/>
    </source>
</evidence>
<dbReference type="GO" id="GO:0006123">
    <property type="term" value="P:mitochondrial electron transport, cytochrome c to oxygen"/>
    <property type="evidence" value="ECO:0007669"/>
    <property type="project" value="TreeGrafter"/>
</dbReference>
<dbReference type="GO" id="GO:0016020">
    <property type="term" value="C:membrane"/>
    <property type="evidence" value="ECO:0007669"/>
    <property type="project" value="UniProtKB-SubCell"/>
</dbReference>